<protein>
    <submittedName>
        <fullName evidence="1">Uncharacterized protein</fullName>
    </submittedName>
</protein>
<evidence type="ECO:0000313" key="1">
    <source>
        <dbReference type="EMBL" id="MCI40867.1"/>
    </source>
</evidence>
<sequence>NVNVGSVSESVQETVVITNAEAYVPDKNVILDTPEQAVTPEKEKSPYQVMTGNIFDDNTVVLSQSDESLKIVSEHVENNMSAEKNKDEVENVIYVDNLNSRESPAEKTHIPSIAKRLR</sequence>
<reference evidence="1 2" key="1">
    <citation type="journal article" date="2018" name="Front. Plant Sci.">
        <title>Red Clover (Trifolium pratense) and Zigzag Clover (T. medium) - A Picture of Genomic Similarities and Differences.</title>
        <authorList>
            <person name="Dluhosova J."/>
            <person name="Istvanek J."/>
            <person name="Nedelnik J."/>
            <person name="Repkova J."/>
        </authorList>
    </citation>
    <scope>NUCLEOTIDE SEQUENCE [LARGE SCALE GENOMIC DNA]</scope>
    <source>
        <strain evidence="2">cv. 10/8</strain>
        <tissue evidence="1">Leaf</tissue>
    </source>
</reference>
<accession>A0A392RXI1</accession>
<keyword evidence="2" id="KW-1185">Reference proteome</keyword>
<evidence type="ECO:0000313" key="2">
    <source>
        <dbReference type="Proteomes" id="UP000265520"/>
    </source>
</evidence>
<feature type="non-terminal residue" evidence="1">
    <location>
        <position position="118"/>
    </location>
</feature>
<dbReference type="AlphaFoldDB" id="A0A392RXI1"/>
<organism evidence="1 2">
    <name type="scientific">Trifolium medium</name>
    <dbReference type="NCBI Taxonomy" id="97028"/>
    <lineage>
        <taxon>Eukaryota</taxon>
        <taxon>Viridiplantae</taxon>
        <taxon>Streptophyta</taxon>
        <taxon>Embryophyta</taxon>
        <taxon>Tracheophyta</taxon>
        <taxon>Spermatophyta</taxon>
        <taxon>Magnoliopsida</taxon>
        <taxon>eudicotyledons</taxon>
        <taxon>Gunneridae</taxon>
        <taxon>Pentapetalae</taxon>
        <taxon>rosids</taxon>
        <taxon>fabids</taxon>
        <taxon>Fabales</taxon>
        <taxon>Fabaceae</taxon>
        <taxon>Papilionoideae</taxon>
        <taxon>50 kb inversion clade</taxon>
        <taxon>NPAAA clade</taxon>
        <taxon>Hologalegina</taxon>
        <taxon>IRL clade</taxon>
        <taxon>Trifolieae</taxon>
        <taxon>Trifolium</taxon>
    </lineage>
</organism>
<proteinExistence type="predicted"/>
<name>A0A392RXI1_9FABA</name>
<dbReference type="Proteomes" id="UP000265520">
    <property type="component" value="Unassembled WGS sequence"/>
</dbReference>
<comment type="caution">
    <text evidence="1">The sequence shown here is derived from an EMBL/GenBank/DDBJ whole genome shotgun (WGS) entry which is preliminary data.</text>
</comment>
<dbReference type="EMBL" id="LXQA010284852">
    <property type="protein sequence ID" value="MCI40867.1"/>
    <property type="molecule type" value="Genomic_DNA"/>
</dbReference>
<feature type="non-terminal residue" evidence="1">
    <location>
        <position position="1"/>
    </location>
</feature>